<dbReference type="InterPro" id="IPR017441">
    <property type="entry name" value="Protein_kinase_ATP_BS"/>
</dbReference>
<dbReference type="EMBL" id="NCVQ01000001">
    <property type="protein sequence ID" value="PWZ58702.1"/>
    <property type="molecule type" value="Genomic_DNA"/>
</dbReference>
<dbReference type="InterPro" id="IPR001220">
    <property type="entry name" value="Legume_lectin_dom"/>
</dbReference>
<evidence type="ECO:0000259" key="23">
    <source>
        <dbReference type="PROSITE" id="PS50011"/>
    </source>
</evidence>
<evidence type="ECO:0000256" key="22">
    <source>
        <dbReference type="SAM" id="SignalP"/>
    </source>
</evidence>
<dbReference type="InterPro" id="IPR000719">
    <property type="entry name" value="Prot_kinase_dom"/>
</dbReference>
<comment type="catalytic activity">
    <reaction evidence="19">
        <text>L-seryl-[protein] + ATP = O-phospho-L-seryl-[protein] + ADP + H(+)</text>
        <dbReference type="Rhea" id="RHEA:17989"/>
        <dbReference type="Rhea" id="RHEA-COMP:9863"/>
        <dbReference type="Rhea" id="RHEA-COMP:11604"/>
        <dbReference type="ChEBI" id="CHEBI:15378"/>
        <dbReference type="ChEBI" id="CHEBI:29999"/>
        <dbReference type="ChEBI" id="CHEBI:30616"/>
        <dbReference type="ChEBI" id="CHEBI:83421"/>
        <dbReference type="ChEBI" id="CHEBI:456216"/>
        <dbReference type="EC" id="2.7.11.1"/>
    </reaction>
    <physiologicalReaction direction="left-to-right" evidence="19">
        <dbReference type="Rhea" id="RHEA:17990"/>
    </physiologicalReaction>
</comment>
<comment type="catalytic activity">
    <reaction evidence="18">
        <text>L-threonyl-[protein] + ATP = O-phospho-L-threonyl-[protein] + ADP + H(+)</text>
        <dbReference type="Rhea" id="RHEA:46608"/>
        <dbReference type="Rhea" id="RHEA-COMP:11060"/>
        <dbReference type="Rhea" id="RHEA-COMP:11605"/>
        <dbReference type="ChEBI" id="CHEBI:15378"/>
        <dbReference type="ChEBI" id="CHEBI:30013"/>
        <dbReference type="ChEBI" id="CHEBI:30616"/>
        <dbReference type="ChEBI" id="CHEBI:61977"/>
        <dbReference type="ChEBI" id="CHEBI:456216"/>
        <dbReference type="EC" id="2.7.11.1"/>
    </reaction>
    <physiologicalReaction direction="left-to-right" evidence="18">
        <dbReference type="Rhea" id="RHEA:46609"/>
    </physiologicalReaction>
</comment>
<keyword evidence="13 20" id="KW-0067">ATP-binding</keyword>
<keyword evidence="11 20" id="KW-0547">Nucleotide-binding</keyword>
<evidence type="ECO:0000256" key="4">
    <source>
        <dbReference type="ARBA" id="ARBA00012513"/>
    </source>
</evidence>
<keyword evidence="14 21" id="KW-1133">Transmembrane helix</keyword>
<evidence type="ECO:0000256" key="10">
    <source>
        <dbReference type="ARBA" id="ARBA00022734"/>
    </source>
</evidence>
<dbReference type="PROSITE" id="PS00307">
    <property type="entry name" value="LECTIN_LEGUME_BETA"/>
    <property type="match status" value="1"/>
</dbReference>
<evidence type="ECO:0000256" key="17">
    <source>
        <dbReference type="ARBA" id="ARBA00023180"/>
    </source>
</evidence>
<reference evidence="24" key="1">
    <citation type="journal article" date="2018" name="Nat. Genet.">
        <title>Extensive intraspecific gene order and gene structural variations between Mo17 and other maize genomes.</title>
        <authorList>
            <person name="Sun S."/>
            <person name="Zhou Y."/>
            <person name="Chen J."/>
            <person name="Shi J."/>
            <person name="Zhao H."/>
            <person name="Zhao H."/>
            <person name="Song W."/>
            <person name="Zhang M."/>
            <person name="Cui Y."/>
            <person name="Dong X."/>
            <person name="Liu H."/>
            <person name="Ma X."/>
            <person name="Jiao Y."/>
            <person name="Wang B."/>
            <person name="Wei X."/>
            <person name="Stein J.C."/>
            <person name="Glaubitz J.C."/>
            <person name="Lu F."/>
            <person name="Yu G."/>
            <person name="Liang C."/>
            <person name="Fengler K."/>
            <person name="Li B."/>
            <person name="Rafalski A."/>
            <person name="Schnable P.S."/>
            <person name="Ware D.H."/>
            <person name="Buckler E.S."/>
            <person name="Lai J."/>
        </authorList>
    </citation>
    <scope>NUCLEOTIDE SEQUENCE [LARGE SCALE GENOMIC DNA]</scope>
    <source>
        <tissue evidence="24">Seedling</tissue>
    </source>
</reference>
<dbReference type="GO" id="GO:0005886">
    <property type="term" value="C:plasma membrane"/>
    <property type="evidence" value="ECO:0007669"/>
    <property type="project" value="UniProtKB-SubCell"/>
</dbReference>
<evidence type="ECO:0000256" key="12">
    <source>
        <dbReference type="ARBA" id="ARBA00022777"/>
    </source>
</evidence>
<keyword evidence="12 24" id="KW-0418">Kinase</keyword>
<keyword evidence="16 24" id="KW-0675">Receptor</keyword>
<evidence type="ECO:0000256" key="18">
    <source>
        <dbReference type="ARBA" id="ARBA00048659"/>
    </source>
</evidence>
<evidence type="ECO:0000256" key="14">
    <source>
        <dbReference type="ARBA" id="ARBA00022989"/>
    </source>
</evidence>
<dbReference type="FunFam" id="3.30.200.20:FF:000112">
    <property type="entry name" value="Lectin-domain containing receptor kinase A4.3"/>
    <property type="match status" value="1"/>
</dbReference>
<evidence type="ECO:0000256" key="13">
    <source>
        <dbReference type="ARBA" id="ARBA00022840"/>
    </source>
</evidence>
<evidence type="ECO:0000256" key="15">
    <source>
        <dbReference type="ARBA" id="ARBA00023136"/>
    </source>
</evidence>
<evidence type="ECO:0000256" key="19">
    <source>
        <dbReference type="ARBA" id="ARBA00048977"/>
    </source>
</evidence>
<evidence type="ECO:0000256" key="6">
    <source>
        <dbReference type="ARBA" id="ARBA00022527"/>
    </source>
</evidence>
<dbReference type="InterPro" id="IPR008271">
    <property type="entry name" value="Ser/Thr_kinase_AS"/>
</dbReference>
<feature type="signal peptide" evidence="22">
    <location>
        <begin position="1"/>
        <end position="18"/>
    </location>
</feature>
<keyword evidence="17" id="KW-0325">Glycoprotein</keyword>
<evidence type="ECO:0000256" key="2">
    <source>
        <dbReference type="ARBA" id="ARBA00008536"/>
    </source>
</evidence>
<dbReference type="Gene3D" id="1.10.510.10">
    <property type="entry name" value="Transferase(Phosphotransferase) domain 1"/>
    <property type="match status" value="1"/>
</dbReference>
<name>A0A317YLU5_MAIZE</name>
<keyword evidence="9 22" id="KW-0732">Signal</keyword>
<feature type="chain" id="PRO_5016262914" description="non-specific serine/threonine protein kinase" evidence="22">
    <location>
        <begin position="19"/>
        <end position="674"/>
    </location>
</feature>
<keyword evidence="5" id="KW-1003">Cell membrane</keyword>
<dbReference type="CDD" id="cd06899">
    <property type="entry name" value="lectin_legume_LecRK_Arcelin_ConA"/>
    <property type="match status" value="1"/>
</dbReference>
<dbReference type="GO" id="GO:0004674">
    <property type="term" value="F:protein serine/threonine kinase activity"/>
    <property type="evidence" value="ECO:0007669"/>
    <property type="project" value="UniProtKB-KW"/>
</dbReference>
<evidence type="ECO:0000256" key="5">
    <source>
        <dbReference type="ARBA" id="ARBA00022475"/>
    </source>
</evidence>
<evidence type="ECO:0000256" key="7">
    <source>
        <dbReference type="ARBA" id="ARBA00022679"/>
    </source>
</evidence>
<evidence type="ECO:0000256" key="11">
    <source>
        <dbReference type="ARBA" id="ARBA00022741"/>
    </source>
</evidence>
<dbReference type="CDD" id="cd14066">
    <property type="entry name" value="STKc_IRAK"/>
    <property type="match status" value="1"/>
</dbReference>
<dbReference type="InterPro" id="IPR050528">
    <property type="entry name" value="L-type_Lectin-RKs"/>
</dbReference>
<dbReference type="InterPro" id="IPR011009">
    <property type="entry name" value="Kinase-like_dom_sf"/>
</dbReference>
<dbReference type="FunFam" id="2.60.120.200:FF:000112">
    <property type="entry name" value="L-type lectin-domain containing receptor kinase V.9"/>
    <property type="match status" value="1"/>
</dbReference>
<dbReference type="Proteomes" id="UP000251960">
    <property type="component" value="Chromosome 1"/>
</dbReference>
<dbReference type="SUPFAM" id="SSF49899">
    <property type="entry name" value="Concanavalin A-like lectins/glucanases"/>
    <property type="match status" value="1"/>
</dbReference>
<dbReference type="AlphaFoldDB" id="A0A317YLU5"/>
<dbReference type="PROSITE" id="PS50011">
    <property type="entry name" value="PROTEIN_KINASE_DOM"/>
    <property type="match status" value="1"/>
</dbReference>
<comment type="caution">
    <text evidence="24">The sequence shown here is derived from an EMBL/GenBank/DDBJ whole genome shotgun (WGS) entry which is preliminary data.</text>
</comment>
<proteinExistence type="inferred from homology"/>
<dbReference type="GO" id="GO:1901001">
    <property type="term" value="P:negative regulation of response to salt stress"/>
    <property type="evidence" value="ECO:0007669"/>
    <property type="project" value="UniProtKB-ARBA"/>
</dbReference>
<evidence type="ECO:0000256" key="8">
    <source>
        <dbReference type="ARBA" id="ARBA00022692"/>
    </source>
</evidence>
<dbReference type="SUPFAM" id="SSF56112">
    <property type="entry name" value="Protein kinase-like (PK-like)"/>
    <property type="match status" value="1"/>
</dbReference>
<accession>A0A317YLU5</accession>
<evidence type="ECO:0000256" key="20">
    <source>
        <dbReference type="PROSITE-ProRule" id="PRU10141"/>
    </source>
</evidence>
<dbReference type="InterPro" id="IPR013320">
    <property type="entry name" value="ConA-like_dom_sf"/>
</dbReference>
<dbReference type="Pfam" id="PF00139">
    <property type="entry name" value="Lectin_legB"/>
    <property type="match status" value="1"/>
</dbReference>
<dbReference type="Gene3D" id="3.30.200.20">
    <property type="entry name" value="Phosphorylase Kinase, domain 1"/>
    <property type="match status" value="1"/>
</dbReference>
<comment type="subcellular location">
    <subcellularLocation>
        <location evidence="1">Cell membrane</location>
        <topology evidence="1">Single-pass type I membrane protein</topology>
    </subcellularLocation>
</comment>
<keyword evidence="7" id="KW-0808">Transferase</keyword>
<feature type="domain" description="Protein kinase" evidence="23">
    <location>
        <begin position="347"/>
        <end position="624"/>
    </location>
</feature>
<dbReference type="ExpressionAtlas" id="A0A317YLU5">
    <property type="expression patterns" value="baseline and differential"/>
</dbReference>
<dbReference type="FunFam" id="1.10.510.10:FF:000517">
    <property type="entry name" value="Putative receptor kinase Lecrk"/>
    <property type="match status" value="1"/>
</dbReference>
<evidence type="ECO:0000256" key="1">
    <source>
        <dbReference type="ARBA" id="ARBA00004251"/>
    </source>
</evidence>
<dbReference type="Pfam" id="PF00069">
    <property type="entry name" value="Pkinase"/>
    <property type="match status" value="1"/>
</dbReference>
<keyword evidence="8 21" id="KW-0812">Transmembrane</keyword>
<keyword evidence="10 24" id="KW-0430">Lectin</keyword>
<dbReference type="Gene3D" id="2.60.120.200">
    <property type="match status" value="1"/>
</dbReference>
<dbReference type="GO" id="GO:0030246">
    <property type="term" value="F:carbohydrate binding"/>
    <property type="evidence" value="ECO:0007669"/>
    <property type="project" value="UniProtKB-KW"/>
</dbReference>
<dbReference type="SMART" id="SM00220">
    <property type="entry name" value="S_TKc"/>
    <property type="match status" value="1"/>
</dbReference>
<dbReference type="PROSITE" id="PS00107">
    <property type="entry name" value="PROTEIN_KINASE_ATP"/>
    <property type="match status" value="1"/>
</dbReference>
<dbReference type="EC" id="2.7.11.1" evidence="4"/>
<keyword evidence="6" id="KW-0723">Serine/threonine-protein kinase</keyword>
<evidence type="ECO:0000313" key="24">
    <source>
        <dbReference type="EMBL" id="PWZ58702.1"/>
    </source>
</evidence>
<organism evidence="24">
    <name type="scientific">Zea mays</name>
    <name type="common">Maize</name>
    <dbReference type="NCBI Taxonomy" id="4577"/>
    <lineage>
        <taxon>Eukaryota</taxon>
        <taxon>Viridiplantae</taxon>
        <taxon>Streptophyta</taxon>
        <taxon>Embryophyta</taxon>
        <taxon>Tracheophyta</taxon>
        <taxon>Spermatophyta</taxon>
        <taxon>Magnoliopsida</taxon>
        <taxon>Liliopsida</taxon>
        <taxon>Poales</taxon>
        <taxon>Poaceae</taxon>
        <taxon>PACMAD clade</taxon>
        <taxon>Panicoideae</taxon>
        <taxon>Andropogonodae</taxon>
        <taxon>Andropogoneae</taxon>
        <taxon>Tripsacinae</taxon>
        <taxon>Zea</taxon>
    </lineage>
</organism>
<protein>
    <recommendedName>
        <fullName evidence="4">non-specific serine/threonine protein kinase</fullName>
        <ecNumber evidence="4">2.7.11.1</ecNumber>
    </recommendedName>
</protein>
<comment type="similarity">
    <text evidence="3">In the C-terminal section; belongs to the protein kinase superfamily. Ser/Thr protein kinase family.</text>
</comment>
<dbReference type="PANTHER" id="PTHR27007">
    <property type="match status" value="1"/>
</dbReference>
<evidence type="ECO:0000256" key="9">
    <source>
        <dbReference type="ARBA" id="ARBA00022729"/>
    </source>
</evidence>
<gene>
    <name evidence="24" type="primary">LECRK42_4</name>
    <name evidence="24" type="ORF">Zm00014a_011998</name>
</gene>
<evidence type="ECO:0000256" key="21">
    <source>
        <dbReference type="SAM" id="Phobius"/>
    </source>
</evidence>
<dbReference type="PROSITE" id="PS00108">
    <property type="entry name" value="PROTEIN_KINASE_ST"/>
    <property type="match status" value="1"/>
</dbReference>
<dbReference type="InterPro" id="IPR019825">
    <property type="entry name" value="Lectin_legB_Mn/Ca_BS"/>
</dbReference>
<keyword evidence="15 21" id="KW-0472">Membrane</keyword>
<comment type="similarity">
    <text evidence="2">In the N-terminal section; belongs to the leguminous lectin family.</text>
</comment>
<feature type="binding site" evidence="20">
    <location>
        <position position="376"/>
    </location>
    <ligand>
        <name>ATP</name>
        <dbReference type="ChEBI" id="CHEBI:30616"/>
    </ligand>
</feature>
<feature type="transmembrane region" description="Helical" evidence="21">
    <location>
        <begin position="292"/>
        <end position="313"/>
    </location>
</feature>
<sequence>MLRTCFLFLITLGRLVAALNETAVFTFNGFSGANLSLDGMATVTPDGLLMLTNGTTALKGHAFHPTPLRFHGANGRTVASFSTAFVFGIIGQYPDVSSQGMAFVVSASRDFSTALPGHFLGLVNAADNGNAGNHLLAVELDTVLNAEFRDIDDNHVGVDVNSLTSVRAASAGYYDDQTGSFRNLSLISRKAMQVWVEYDGRAMELDVTMAPVEMPKPKKPLLSAVVNLSEVVTDPAYVGFSSATGIIFSHHYVLGWSFKLNGGEAPALNVSMLPALPRTTTGDKTRLKVLEVVLPIASVVFALALATAVVVVAKRRAKFAELREDWEAGFGSHRFAYKDLFYATGGFKDRNLLGRGGFGRVYMGVLPKSKARVAVKRVSHESRQGIKEFVAEIVSLGRLRHRSVVQLLGYCRRRGELLLVYEYMPNGSLDKYLHDHEKPALDWDQRFKIIKDVASGLLYLHEDWEKVVVHRDIKASNVLLDAEMSGRLGDFGLSRMYDHGTDPSTTHVVGTIGYLAPELGHRAKAAPATDVFAFGVFLLEVTCGRPPVGEDDAQGSQAVLVDWVLHHWRNGSITEAADPRLGNDYADGEVQLVLKLGLHCSHPLASARPSMRRVVQCLDGDVVFPENNEVMHVNFSYGVAALMKDQEHALDAVACELSSASSAGIMSSTMSEGR</sequence>
<evidence type="ECO:0000256" key="16">
    <source>
        <dbReference type="ARBA" id="ARBA00023170"/>
    </source>
</evidence>
<evidence type="ECO:0000256" key="3">
    <source>
        <dbReference type="ARBA" id="ARBA00010217"/>
    </source>
</evidence>
<dbReference type="GO" id="GO:0005524">
    <property type="term" value="F:ATP binding"/>
    <property type="evidence" value="ECO:0007669"/>
    <property type="project" value="UniProtKB-UniRule"/>
</dbReference>